<dbReference type="EMBL" id="LGRX02003799">
    <property type="protein sequence ID" value="KAK3281560.1"/>
    <property type="molecule type" value="Genomic_DNA"/>
</dbReference>
<evidence type="ECO:0008006" key="3">
    <source>
        <dbReference type="Google" id="ProtNLM"/>
    </source>
</evidence>
<dbReference type="Proteomes" id="UP001190700">
    <property type="component" value="Unassembled WGS sequence"/>
</dbReference>
<keyword evidence="2" id="KW-1185">Reference proteome</keyword>
<comment type="caution">
    <text evidence="1">The sequence shown here is derived from an EMBL/GenBank/DDBJ whole genome shotgun (WGS) entry which is preliminary data.</text>
</comment>
<dbReference type="SUPFAM" id="SSF49899">
    <property type="entry name" value="Concanavalin A-like lectins/glucanases"/>
    <property type="match status" value="1"/>
</dbReference>
<sequence>MPSIDDIFSISVWVYKDVEQPAGSLVYLLDARWAATEGGLSSEVIGFTWVGFYVNGQAANKTWDSIPAGEWSHLHVQADEQFSGQVMFMTRVNSGPNTNSGSIDGAADGHSGFLKGALCELYYWSRHLDVGEINRVAMSFNRIDEEHGLIHYYPMEEAVQHSNMEIGLS</sequence>
<reference evidence="1 2" key="1">
    <citation type="journal article" date="2015" name="Genome Biol. Evol.">
        <title>Comparative Genomics of a Bacterivorous Green Alga Reveals Evolutionary Causalities and Consequences of Phago-Mixotrophic Mode of Nutrition.</title>
        <authorList>
            <person name="Burns J.A."/>
            <person name="Paasch A."/>
            <person name="Narechania A."/>
            <person name="Kim E."/>
        </authorList>
    </citation>
    <scope>NUCLEOTIDE SEQUENCE [LARGE SCALE GENOMIC DNA]</scope>
    <source>
        <strain evidence="1 2">PLY_AMNH</strain>
    </source>
</reference>
<accession>A0AAE0GNQ8</accession>
<dbReference type="Gene3D" id="2.60.120.200">
    <property type="match status" value="1"/>
</dbReference>
<dbReference type="AlphaFoldDB" id="A0AAE0GNQ8"/>
<protein>
    <recommendedName>
        <fullName evidence="3">LamG domain-containing protein</fullName>
    </recommendedName>
</protein>
<gene>
    <name evidence="1" type="ORF">CYMTET_10649</name>
</gene>
<name>A0AAE0GNQ8_9CHLO</name>
<dbReference type="InterPro" id="IPR013320">
    <property type="entry name" value="ConA-like_dom_sf"/>
</dbReference>
<evidence type="ECO:0000313" key="2">
    <source>
        <dbReference type="Proteomes" id="UP001190700"/>
    </source>
</evidence>
<organism evidence="1 2">
    <name type="scientific">Cymbomonas tetramitiformis</name>
    <dbReference type="NCBI Taxonomy" id="36881"/>
    <lineage>
        <taxon>Eukaryota</taxon>
        <taxon>Viridiplantae</taxon>
        <taxon>Chlorophyta</taxon>
        <taxon>Pyramimonadophyceae</taxon>
        <taxon>Pyramimonadales</taxon>
        <taxon>Pyramimonadaceae</taxon>
        <taxon>Cymbomonas</taxon>
    </lineage>
</organism>
<proteinExistence type="predicted"/>
<evidence type="ECO:0000313" key="1">
    <source>
        <dbReference type="EMBL" id="KAK3281560.1"/>
    </source>
</evidence>